<dbReference type="InterPro" id="IPR050171">
    <property type="entry name" value="MFS_Transporters"/>
</dbReference>
<evidence type="ECO:0000256" key="4">
    <source>
        <dbReference type="ARBA" id="ARBA00022692"/>
    </source>
</evidence>
<dbReference type="EMBL" id="SNVW01000004">
    <property type="protein sequence ID" value="TDN44660.1"/>
    <property type="molecule type" value="Genomic_DNA"/>
</dbReference>
<evidence type="ECO:0000313" key="9">
    <source>
        <dbReference type="EMBL" id="TDN44660.1"/>
    </source>
</evidence>
<name>A0A4R6DJ15_9MICO</name>
<evidence type="ECO:0000259" key="8">
    <source>
        <dbReference type="PROSITE" id="PS50850"/>
    </source>
</evidence>
<feature type="transmembrane region" description="Helical" evidence="7">
    <location>
        <begin position="263"/>
        <end position="283"/>
    </location>
</feature>
<dbReference type="Proteomes" id="UP000295764">
    <property type="component" value="Unassembled WGS sequence"/>
</dbReference>
<feature type="transmembrane region" description="Helical" evidence="7">
    <location>
        <begin position="21"/>
        <end position="43"/>
    </location>
</feature>
<proteinExistence type="predicted"/>
<evidence type="ECO:0000256" key="3">
    <source>
        <dbReference type="ARBA" id="ARBA00022475"/>
    </source>
</evidence>
<accession>A0A4R6DJ15</accession>
<feature type="transmembrane region" description="Helical" evidence="7">
    <location>
        <begin position="114"/>
        <end position="134"/>
    </location>
</feature>
<feature type="transmembrane region" description="Helical" evidence="7">
    <location>
        <begin position="384"/>
        <end position="403"/>
    </location>
</feature>
<feature type="transmembrane region" description="Helical" evidence="7">
    <location>
        <begin position="55"/>
        <end position="75"/>
    </location>
</feature>
<dbReference type="InterPro" id="IPR020846">
    <property type="entry name" value="MFS_dom"/>
</dbReference>
<sequence>MTALREGSALRPLPVVRHGTGFWIVAVTFTAVMAYSTVPTPLYGLYERADGFPQFVVTFVFAAYAVGVVAALYLAGHLSDVVGRRRMILIAVAVEIVAAVVFLVWPALPGLLVARLVSGVGVGLLTATATAHLGELRSRAHPEEDAANAVTVSGVANLGGLGLGPLVGGLFAEFLPAPLVLPHLVFLVVFVLGLVAIAMVSETVVPPAERRPYRPQRIAVPEGDRATFVAAGAAAFSAFAVFGLFTSLAPTFLVVSLHQPDRLVAGIVSFSVFAAACLAQVLLRSVAIERQLRVVLAVLPAGLVLLAIGAVIGAFPLFTVGGVLAGAGVGLLFRCALARAASTADAGSRGAVLAAVFLIAYAGLCVPVLLVGGALVVFQPVPVLVVFVVLVLVAVVVSALGMLRRTDG</sequence>
<dbReference type="Pfam" id="PF07690">
    <property type="entry name" value="MFS_1"/>
    <property type="match status" value="1"/>
</dbReference>
<comment type="subcellular location">
    <subcellularLocation>
        <location evidence="1">Cell membrane</location>
        <topology evidence="1">Multi-pass membrane protein</topology>
    </subcellularLocation>
</comment>
<feature type="transmembrane region" description="Helical" evidence="7">
    <location>
        <begin position="352"/>
        <end position="378"/>
    </location>
</feature>
<keyword evidence="3" id="KW-1003">Cell membrane</keyword>
<protein>
    <submittedName>
        <fullName evidence="9">Putative MFS family arabinose efflux permease</fullName>
    </submittedName>
</protein>
<evidence type="ECO:0000256" key="1">
    <source>
        <dbReference type="ARBA" id="ARBA00004651"/>
    </source>
</evidence>
<organism evidence="9 10">
    <name type="scientific">Curtobacterium flaccumfaciens</name>
    <dbReference type="NCBI Taxonomy" id="2035"/>
    <lineage>
        <taxon>Bacteria</taxon>
        <taxon>Bacillati</taxon>
        <taxon>Actinomycetota</taxon>
        <taxon>Actinomycetes</taxon>
        <taxon>Micrococcales</taxon>
        <taxon>Microbacteriaceae</taxon>
        <taxon>Curtobacterium</taxon>
    </lineage>
</organism>
<keyword evidence="2" id="KW-0813">Transport</keyword>
<feature type="transmembrane region" description="Helical" evidence="7">
    <location>
        <begin position="184"/>
        <end position="205"/>
    </location>
</feature>
<evidence type="ECO:0000256" key="2">
    <source>
        <dbReference type="ARBA" id="ARBA00022448"/>
    </source>
</evidence>
<feature type="transmembrane region" description="Helical" evidence="7">
    <location>
        <begin position="87"/>
        <end position="108"/>
    </location>
</feature>
<feature type="transmembrane region" description="Helical" evidence="7">
    <location>
        <begin position="146"/>
        <end position="172"/>
    </location>
</feature>
<dbReference type="PANTHER" id="PTHR23517:SF13">
    <property type="entry name" value="MAJOR FACILITATOR SUPERFAMILY MFS_1"/>
    <property type="match status" value="1"/>
</dbReference>
<keyword evidence="5 7" id="KW-1133">Transmembrane helix</keyword>
<dbReference type="InterPro" id="IPR011701">
    <property type="entry name" value="MFS"/>
</dbReference>
<dbReference type="PROSITE" id="PS50850">
    <property type="entry name" value="MFS"/>
    <property type="match status" value="1"/>
</dbReference>
<dbReference type="OrthoDB" id="3177957at2"/>
<evidence type="ECO:0000256" key="5">
    <source>
        <dbReference type="ARBA" id="ARBA00022989"/>
    </source>
</evidence>
<dbReference type="SUPFAM" id="SSF103473">
    <property type="entry name" value="MFS general substrate transporter"/>
    <property type="match status" value="1"/>
</dbReference>
<keyword evidence="6 7" id="KW-0472">Membrane</keyword>
<comment type="caution">
    <text evidence="9">The sequence shown here is derived from an EMBL/GenBank/DDBJ whole genome shotgun (WGS) entry which is preliminary data.</text>
</comment>
<reference evidence="9 10" key="1">
    <citation type="submission" date="2019-03" db="EMBL/GenBank/DDBJ databases">
        <title>Genomic analyses of the natural microbiome of Caenorhabditis elegans.</title>
        <authorList>
            <person name="Samuel B."/>
        </authorList>
    </citation>
    <scope>NUCLEOTIDE SEQUENCE [LARGE SCALE GENOMIC DNA]</scope>
    <source>
        <strain evidence="9 10">JUb65</strain>
    </source>
</reference>
<feature type="transmembrane region" description="Helical" evidence="7">
    <location>
        <begin position="226"/>
        <end position="257"/>
    </location>
</feature>
<evidence type="ECO:0000313" key="10">
    <source>
        <dbReference type="Proteomes" id="UP000295764"/>
    </source>
</evidence>
<dbReference type="AlphaFoldDB" id="A0A4R6DJ15"/>
<feature type="domain" description="Major facilitator superfamily (MFS) profile" evidence="8">
    <location>
        <begin position="20"/>
        <end position="408"/>
    </location>
</feature>
<dbReference type="GO" id="GO:0005886">
    <property type="term" value="C:plasma membrane"/>
    <property type="evidence" value="ECO:0007669"/>
    <property type="project" value="UniProtKB-SubCell"/>
</dbReference>
<feature type="transmembrane region" description="Helical" evidence="7">
    <location>
        <begin position="321"/>
        <end position="340"/>
    </location>
</feature>
<dbReference type="Gene3D" id="1.20.1250.20">
    <property type="entry name" value="MFS general substrate transporter like domains"/>
    <property type="match status" value="1"/>
</dbReference>
<evidence type="ECO:0000256" key="6">
    <source>
        <dbReference type="ARBA" id="ARBA00023136"/>
    </source>
</evidence>
<evidence type="ECO:0000256" key="7">
    <source>
        <dbReference type="SAM" id="Phobius"/>
    </source>
</evidence>
<gene>
    <name evidence="9" type="ORF">EDF64_10462</name>
</gene>
<dbReference type="InterPro" id="IPR036259">
    <property type="entry name" value="MFS_trans_sf"/>
</dbReference>
<dbReference type="GO" id="GO:0022857">
    <property type="term" value="F:transmembrane transporter activity"/>
    <property type="evidence" value="ECO:0007669"/>
    <property type="project" value="InterPro"/>
</dbReference>
<dbReference type="RefSeq" id="WP_133519360.1">
    <property type="nucleotide sequence ID" value="NZ_SNVW01000004.1"/>
</dbReference>
<keyword evidence="4 7" id="KW-0812">Transmembrane</keyword>
<feature type="transmembrane region" description="Helical" evidence="7">
    <location>
        <begin position="295"/>
        <end position="315"/>
    </location>
</feature>
<dbReference type="PANTHER" id="PTHR23517">
    <property type="entry name" value="RESISTANCE PROTEIN MDTM, PUTATIVE-RELATED-RELATED"/>
    <property type="match status" value="1"/>
</dbReference>